<gene>
    <name evidence="2" type="ORF">FQA47_015914</name>
</gene>
<feature type="compositionally biased region" description="Low complexity" evidence="1">
    <location>
        <begin position="9"/>
        <end position="19"/>
    </location>
</feature>
<accession>A0A834CAY9</accession>
<evidence type="ECO:0000313" key="2">
    <source>
        <dbReference type="EMBL" id="KAF6723251.1"/>
    </source>
</evidence>
<feature type="region of interest" description="Disordered" evidence="1">
    <location>
        <begin position="59"/>
        <end position="78"/>
    </location>
</feature>
<organism evidence="2 3">
    <name type="scientific">Oryzias melastigma</name>
    <name type="common">Marine medaka</name>
    <dbReference type="NCBI Taxonomy" id="30732"/>
    <lineage>
        <taxon>Eukaryota</taxon>
        <taxon>Metazoa</taxon>
        <taxon>Chordata</taxon>
        <taxon>Craniata</taxon>
        <taxon>Vertebrata</taxon>
        <taxon>Euteleostomi</taxon>
        <taxon>Actinopterygii</taxon>
        <taxon>Neopterygii</taxon>
        <taxon>Teleostei</taxon>
        <taxon>Neoteleostei</taxon>
        <taxon>Acanthomorphata</taxon>
        <taxon>Ovalentaria</taxon>
        <taxon>Atherinomorphae</taxon>
        <taxon>Beloniformes</taxon>
        <taxon>Adrianichthyidae</taxon>
        <taxon>Oryziinae</taxon>
        <taxon>Oryzias</taxon>
    </lineage>
</organism>
<feature type="region of interest" description="Disordered" evidence="1">
    <location>
        <begin position="1"/>
        <end position="35"/>
    </location>
</feature>
<dbReference type="EMBL" id="WKFB01000435">
    <property type="protein sequence ID" value="KAF6723251.1"/>
    <property type="molecule type" value="Genomic_DNA"/>
</dbReference>
<name>A0A834CAY9_ORYME</name>
<comment type="caution">
    <text evidence="2">The sequence shown here is derived from an EMBL/GenBank/DDBJ whole genome shotgun (WGS) entry which is preliminary data.</text>
</comment>
<dbReference type="AlphaFoldDB" id="A0A834CAY9"/>
<protein>
    <submittedName>
        <fullName evidence="2">Uncharacterized protein</fullName>
    </submittedName>
</protein>
<evidence type="ECO:0000313" key="3">
    <source>
        <dbReference type="Proteomes" id="UP000646548"/>
    </source>
</evidence>
<dbReference type="Proteomes" id="UP000646548">
    <property type="component" value="Unassembled WGS sequence"/>
</dbReference>
<evidence type="ECO:0000256" key="1">
    <source>
        <dbReference type="SAM" id="MobiDB-lite"/>
    </source>
</evidence>
<proteinExistence type="predicted"/>
<reference evidence="2" key="1">
    <citation type="journal article" name="BMC Genomics">
        <title>Long-read sequencing and de novo genome assembly of marine medaka (Oryzias melastigma).</title>
        <authorList>
            <person name="Liang P."/>
            <person name="Saqib H.S.A."/>
            <person name="Ni X."/>
            <person name="Shen Y."/>
        </authorList>
    </citation>
    <scope>NUCLEOTIDE SEQUENCE</scope>
    <source>
        <strain evidence="2">Bigg-433</strain>
    </source>
</reference>
<sequence length="162" mass="17321">MASLRLASVHRSVQRSSVSAPERRTAPPRSSNRIDEARACQSLRGDALTPASAAYLSSPRRITAASSGAKQGGSGAASEDQTKACACVRLQPNYKALTCWPVIGSSTVPIIVKQTKRGGELHLLWEEREHLLSAGLQVGNEEHPGNFHPVLPSLSQMILSDI</sequence>